<dbReference type="InterPro" id="IPR029058">
    <property type="entry name" value="AB_hydrolase_fold"/>
</dbReference>
<gene>
    <name evidence="2" type="ORF">FM125_01150</name>
</gene>
<dbReference type="Proteomes" id="UP000196230">
    <property type="component" value="Unassembled WGS sequence"/>
</dbReference>
<keyword evidence="2" id="KW-0378">Hydrolase</keyword>
<proteinExistence type="predicted"/>
<dbReference type="GO" id="GO:0016787">
    <property type="term" value="F:hydrolase activity"/>
    <property type="evidence" value="ECO:0007669"/>
    <property type="project" value="UniProtKB-KW"/>
</dbReference>
<dbReference type="InterPro" id="IPR000073">
    <property type="entry name" value="AB_hydrolase_1"/>
</dbReference>
<evidence type="ECO:0000259" key="1">
    <source>
        <dbReference type="Pfam" id="PF12697"/>
    </source>
</evidence>
<accession>A0A1R4IAH5</accession>
<protein>
    <submittedName>
        <fullName evidence="2">Hydrolase</fullName>
    </submittedName>
</protein>
<dbReference type="Gene3D" id="3.40.50.1820">
    <property type="entry name" value="alpha/beta hydrolase"/>
    <property type="match status" value="1"/>
</dbReference>
<sequence length="322" mass="33842">MRLRDRLRPPSAGDPSLFTGAAVREPVHHTVQVTDPTSGAGLPVAVFEYLPEGRTTARTVVFVHGFRGDHHGLALLADCLPGDRILAVDLPGFGASAAFPAAEHSVAHHAGAVAEAVDQLQVPGDAVLLGHSYGSIVAAHLAGQDPCRWSALVLLNPISEPALSANGPVVDRLTAGVAQGYYEVAARLPERLGDAILRARPITWLTTLLMSETADVRILAHTHDQHLRHFSRFATRASLAQAYRASTTGSVVDSADRLALPVLLVAGTEDPMGSPTSQQALAERIGAVSPRVSLAMLPGVGHLLHYEKAPECAALLEGFLAG</sequence>
<dbReference type="PRINTS" id="PR00412">
    <property type="entry name" value="EPOXHYDRLASE"/>
</dbReference>
<dbReference type="AlphaFoldDB" id="A0A1R4IAH5"/>
<dbReference type="SUPFAM" id="SSF53474">
    <property type="entry name" value="alpha/beta-Hydrolases"/>
    <property type="match status" value="1"/>
</dbReference>
<reference evidence="2 3" key="1">
    <citation type="submission" date="2017-02" db="EMBL/GenBank/DDBJ databases">
        <authorList>
            <person name="Peterson S.W."/>
        </authorList>
    </citation>
    <scope>NUCLEOTIDE SEQUENCE [LARGE SCALE GENOMIC DNA]</scope>
    <source>
        <strain evidence="2 3">2B3F</strain>
    </source>
</reference>
<feature type="domain" description="AB hydrolase-1" evidence="1">
    <location>
        <begin position="60"/>
        <end position="314"/>
    </location>
</feature>
<evidence type="ECO:0000313" key="2">
    <source>
        <dbReference type="EMBL" id="SJN16810.1"/>
    </source>
</evidence>
<dbReference type="InterPro" id="IPR000639">
    <property type="entry name" value="Epox_hydrolase-like"/>
</dbReference>
<organism evidence="2 3">
    <name type="scientific">Micrococcus lylae</name>
    <dbReference type="NCBI Taxonomy" id="1273"/>
    <lineage>
        <taxon>Bacteria</taxon>
        <taxon>Bacillati</taxon>
        <taxon>Actinomycetota</taxon>
        <taxon>Actinomycetes</taxon>
        <taxon>Micrococcales</taxon>
        <taxon>Micrococcaceae</taxon>
        <taxon>Micrococcus</taxon>
    </lineage>
</organism>
<dbReference type="PRINTS" id="PR00111">
    <property type="entry name" value="ABHYDROLASE"/>
</dbReference>
<evidence type="ECO:0000313" key="3">
    <source>
        <dbReference type="Proteomes" id="UP000196230"/>
    </source>
</evidence>
<dbReference type="InterPro" id="IPR050266">
    <property type="entry name" value="AB_hydrolase_sf"/>
</dbReference>
<dbReference type="Pfam" id="PF12697">
    <property type="entry name" value="Abhydrolase_6"/>
    <property type="match status" value="1"/>
</dbReference>
<dbReference type="PANTHER" id="PTHR43798">
    <property type="entry name" value="MONOACYLGLYCEROL LIPASE"/>
    <property type="match status" value="1"/>
</dbReference>
<dbReference type="EMBL" id="FUKP01000007">
    <property type="protein sequence ID" value="SJN16810.1"/>
    <property type="molecule type" value="Genomic_DNA"/>
</dbReference>
<name>A0A1R4IAH5_9MICC</name>